<keyword evidence="2" id="KW-1185">Reference proteome</keyword>
<accession>A0ABS7FEN0</accession>
<evidence type="ECO:0000313" key="2">
    <source>
        <dbReference type="Proteomes" id="UP000711178"/>
    </source>
</evidence>
<dbReference type="GeneID" id="89686106"/>
<name>A0ABS7FEN0_9NEIS</name>
<dbReference type="Proteomes" id="UP000711178">
    <property type="component" value="Unassembled WGS sequence"/>
</dbReference>
<proteinExistence type="predicted"/>
<reference evidence="1 2" key="1">
    <citation type="submission" date="2021-05" db="EMBL/GenBank/DDBJ databases">
        <title>Draft Whole Genome Sequencing Of Biosensor Chromobacterium violaceum Strain CV026 Reveals A Regulatory RNA In Chromobacterium violaceum Phenotype Regulatory Network.</title>
        <authorList>
            <person name="Hong K.W."/>
            <person name="Chan K.G."/>
            <person name="Chang C.-Y."/>
        </authorList>
    </citation>
    <scope>NUCLEOTIDE SEQUENCE [LARGE SCALE GENOMIC DNA]</scope>
    <source>
        <strain evidence="1 2">ATCC 31532</strain>
    </source>
</reference>
<gene>
    <name evidence="1" type="ORF">KIF53_13005</name>
</gene>
<comment type="caution">
    <text evidence="1">The sequence shown here is derived from an EMBL/GenBank/DDBJ whole genome shotgun (WGS) entry which is preliminary data.</text>
</comment>
<evidence type="ECO:0000313" key="1">
    <source>
        <dbReference type="EMBL" id="MBW8288548.1"/>
    </source>
</evidence>
<organism evidence="1 2">
    <name type="scientific">Chromobacterium subtsugae</name>
    <dbReference type="NCBI Taxonomy" id="251747"/>
    <lineage>
        <taxon>Bacteria</taxon>
        <taxon>Pseudomonadati</taxon>
        <taxon>Pseudomonadota</taxon>
        <taxon>Betaproteobacteria</taxon>
        <taxon>Neisseriales</taxon>
        <taxon>Chromobacteriaceae</taxon>
        <taxon>Chromobacterium</taxon>
    </lineage>
</organism>
<dbReference type="RefSeq" id="WP_043572054.1">
    <property type="nucleotide sequence ID" value="NZ_CP142381.1"/>
</dbReference>
<dbReference type="EMBL" id="JAHDTB010000010">
    <property type="protein sequence ID" value="MBW8288548.1"/>
    <property type="molecule type" value="Genomic_DNA"/>
</dbReference>
<protein>
    <submittedName>
        <fullName evidence="1">Uncharacterized protein</fullName>
    </submittedName>
</protein>
<sequence>MLDAIGANGAATLRGFRALPDGEAAPAANLGRALRGAAGRPERRAAMPRGAEIKLADAELRLQRQGMREVLRAMTDEARRLAEPAPRPRWAATLRLGNASHRLTSDSVAILQNLRQALREGSGDALDIRECAKLSLQLEKLAEKLPADSPLGELSRRLALQGQAAWAQLARADVERQLLPQFLRFDQPGAASERHLGVSVGVGIGLGEGGLGAKATVGLGANLSRGMDNDDEGFVFQNRGHAVSVQAGVKAGVGAATLSGAAEGRRQVTRFTEFNSAKAFVHLRAEQLGHGSRRETLGVSARTVVGALIRLFRPGHGNELRHYHRLQQQAGDQQQRVAVLLGWLGRRDASAALPGARVPVLPGGESVAIRGAVSARAAAAGLSAGVGAALERIDIRADALTPFWQGVAAEAGAARDPVVAAQRLAGIEQKAQALFDQVGDKPGARPLSRLTGGLRLADCPPEALKSAVGRLAAEFEHFCAVARQLDAGIGRREGGAQVEKSILASWQGKSREDALANMALAHAALLLAAGRREGADDARAALLEAAPGLYAPPIRHDAAALAERVSFRDTLALQIRDRSYALDLGGGIGPLGVKAEASLTERERVHPNPARAGSYKDVRVTLSGSLGDAGALDKLKDALLAQLAPHGLADQLPAALAGAQSQLSAQTGAGVTLLLRFYQPQYQRQADFPAAAAGYRLQLARVSASVDGSAALSGGVPLQPGVSLELGLSAGASSSAVLHERWGDNSLSAPMMHYLHLQAVGEPERWPALRESQREALSGLFRQLADDGAAVHQEAGYFLARQPQDGFGERFFAAMRAFASGSGGFDAAGAALEALLQRQYPLWQADKLSFPGLVELPLPA</sequence>